<evidence type="ECO:0000256" key="3">
    <source>
        <dbReference type="ARBA" id="ARBA00022475"/>
    </source>
</evidence>
<dbReference type="PANTHER" id="PTHR40074">
    <property type="entry name" value="O-ACETYLTRANSFERASE WECH"/>
    <property type="match status" value="1"/>
</dbReference>
<feature type="transmembrane region" description="Helical" evidence="7">
    <location>
        <begin position="217"/>
        <end position="239"/>
    </location>
</feature>
<proteinExistence type="inferred from homology"/>
<evidence type="ECO:0000256" key="4">
    <source>
        <dbReference type="ARBA" id="ARBA00022692"/>
    </source>
</evidence>
<comment type="similarity">
    <text evidence="2">Belongs to the acyltransferase 3 family.</text>
</comment>
<dbReference type="RefSeq" id="WP_187254422.1">
    <property type="nucleotide sequence ID" value="NZ_CP144914.1"/>
</dbReference>
<dbReference type="AlphaFoldDB" id="A0AAJ8LQ98"/>
<organism evidence="9 10">
    <name type="scientific">Alkalicoccus halolimnae</name>
    <dbReference type="NCBI Taxonomy" id="1667239"/>
    <lineage>
        <taxon>Bacteria</taxon>
        <taxon>Bacillati</taxon>
        <taxon>Bacillota</taxon>
        <taxon>Bacilli</taxon>
        <taxon>Bacillales</taxon>
        <taxon>Bacillaceae</taxon>
        <taxon>Alkalicoccus</taxon>
    </lineage>
</organism>
<dbReference type="GO" id="GO:0009246">
    <property type="term" value="P:enterobacterial common antigen biosynthetic process"/>
    <property type="evidence" value="ECO:0007669"/>
    <property type="project" value="TreeGrafter"/>
</dbReference>
<evidence type="ECO:0000313" key="10">
    <source>
        <dbReference type="Proteomes" id="UP000321816"/>
    </source>
</evidence>
<dbReference type="GO" id="GO:0016413">
    <property type="term" value="F:O-acetyltransferase activity"/>
    <property type="evidence" value="ECO:0007669"/>
    <property type="project" value="TreeGrafter"/>
</dbReference>
<name>A0AAJ8LQ98_9BACI</name>
<dbReference type="EMBL" id="CP144914">
    <property type="protein sequence ID" value="WWD78513.1"/>
    <property type="molecule type" value="Genomic_DNA"/>
</dbReference>
<feature type="transmembrane region" description="Helical" evidence="7">
    <location>
        <begin position="7"/>
        <end position="28"/>
    </location>
</feature>
<keyword evidence="3" id="KW-1003">Cell membrane</keyword>
<evidence type="ECO:0000256" key="5">
    <source>
        <dbReference type="ARBA" id="ARBA00022989"/>
    </source>
</evidence>
<keyword evidence="4 7" id="KW-0812">Transmembrane</keyword>
<sequence>MIKEIFVLRSIGCLSIVLLHSIYIGIQTETIREMGELSAIFFDSIQMILYYGTPMFIFISEFLIAYSYRNRELPNYFLKKRLRFILVPFFVMGVFYALPFFSGGMQEGFNKILMNIFIGDYHGYFILIIFQFYLFHFLFHSKLKKWPPKIVLLVSFLINAAYLMFFNFTSPPEAWTIGPYIWERFYWLPMFGWVFYFTVGYYAGTNFESFSKFIYKYRYLFIIGPILTSILMLTLYHSGSLAVHSSKRTDILIHTIMCIFFLFYMTSRMKELPFFLEYVSRFSFGIYLLHYFYIFLFDFFYQLQPFTIGFLYIIVLFVFSLSASIATIIIVNKWKYGFLLIGQIGAPYSPPKKQALKR</sequence>
<feature type="domain" description="Acyltransferase 3" evidence="8">
    <location>
        <begin position="6"/>
        <end position="326"/>
    </location>
</feature>
<evidence type="ECO:0000256" key="2">
    <source>
        <dbReference type="ARBA" id="ARBA00007400"/>
    </source>
</evidence>
<feature type="transmembrane region" description="Helical" evidence="7">
    <location>
        <begin position="309"/>
        <end position="331"/>
    </location>
</feature>
<keyword evidence="6 7" id="KW-0472">Membrane</keyword>
<feature type="transmembrane region" description="Helical" evidence="7">
    <location>
        <begin position="121"/>
        <end position="139"/>
    </location>
</feature>
<feature type="transmembrane region" description="Helical" evidence="7">
    <location>
        <begin position="48"/>
        <end position="69"/>
    </location>
</feature>
<protein>
    <submittedName>
        <fullName evidence="9">Acyltransferase family protein</fullName>
    </submittedName>
</protein>
<evidence type="ECO:0000313" key="9">
    <source>
        <dbReference type="EMBL" id="WWD78513.1"/>
    </source>
</evidence>
<dbReference type="InterPro" id="IPR002656">
    <property type="entry name" value="Acyl_transf_3_dom"/>
</dbReference>
<dbReference type="Proteomes" id="UP000321816">
    <property type="component" value="Chromosome"/>
</dbReference>
<keyword evidence="9" id="KW-0012">Acyltransferase</keyword>
<evidence type="ECO:0000256" key="1">
    <source>
        <dbReference type="ARBA" id="ARBA00004651"/>
    </source>
</evidence>
<dbReference type="KEGG" id="ahal:FTX54_008660"/>
<feature type="transmembrane region" description="Helical" evidence="7">
    <location>
        <begin position="251"/>
        <end position="266"/>
    </location>
</feature>
<gene>
    <name evidence="9" type="ORF">FTX54_008660</name>
</gene>
<feature type="transmembrane region" description="Helical" evidence="7">
    <location>
        <begin position="185"/>
        <end position="205"/>
    </location>
</feature>
<dbReference type="GO" id="GO:0005886">
    <property type="term" value="C:plasma membrane"/>
    <property type="evidence" value="ECO:0007669"/>
    <property type="project" value="UniProtKB-SubCell"/>
</dbReference>
<dbReference type="Pfam" id="PF01757">
    <property type="entry name" value="Acyl_transf_3"/>
    <property type="match status" value="1"/>
</dbReference>
<dbReference type="PANTHER" id="PTHR40074:SF2">
    <property type="entry name" value="O-ACETYLTRANSFERASE WECH"/>
    <property type="match status" value="1"/>
</dbReference>
<keyword evidence="5 7" id="KW-1133">Transmembrane helix</keyword>
<comment type="subcellular location">
    <subcellularLocation>
        <location evidence="1">Cell membrane</location>
        <topology evidence="1">Multi-pass membrane protein</topology>
    </subcellularLocation>
</comment>
<feature type="transmembrane region" description="Helical" evidence="7">
    <location>
        <begin position="278"/>
        <end position="297"/>
    </location>
</feature>
<evidence type="ECO:0000256" key="6">
    <source>
        <dbReference type="ARBA" id="ARBA00023136"/>
    </source>
</evidence>
<reference evidence="9 10" key="1">
    <citation type="submission" date="2024-01" db="EMBL/GenBank/DDBJ databases">
        <title>Complete Genome Sequence of Alkalicoccus halolimnae BZ-SZ-XJ29T, a Moderately Halophilic Bacterium Isolated from a Salt Lake.</title>
        <authorList>
            <person name="Zhao B."/>
        </authorList>
    </citation>
    <scope>NUCLEOTIDE SEQUENCE [LARGE SCALE GENOMIC DNA]</scope>
    <source>
        <strain evidence="9 10">BZ-SZ-XJ29</strain>
    </source>
</reference>
<accession>A0AAJ8LQ98</accession>
<evidence type="ECO:0000256" key="7">
    <source>
        <dbReference type="SAM" id="Phobius"/>
    </source>
</evidence>
<feature type="transmembrane region" description="Helical" evidence="7">
    <location>
        <begin position="146"/>
        <end position="165"/>
    </location>
</feature>
<feature type="transmembrane region" description="Helical" evidence="7">
    <location>
        <begin position="81"/>
        <end position="101"/>
    </location>
</feature>
<keyword evidence="10" id="KW-1185">Reference proteome</keyword>
<keyword evidence="9" id="KW-0808">Transferase</keyword>
<evidence type="ECO:0000259" key="8">
    <source>
        <dbReference type="Pfam" id="PF01757"/>
    </source>
</evidence>